<proteinExistence type="predicted"/>
<gene>
    <name evidence="2" type="ORF">CSSPTR1EN2_LOCUS3156</name>
</gene>
<feature type="chain" id="PRO_5047005329" evidence="1">
    <location>
        <begin position="22"/>
        <end position="84"/>
    </location>
</feature>
<dbReference type="Proteomes" id="UP001497512">
    <property type="component" value="Chromosome 11"/>
</dbReference>
<evidence type="ECO:0000313" key="2">
    <source>
        <dbReference type="EMBL" id="CAK9195804.1"/>
    </source>
</evidence>
<accession>A0ABP0TG90</accession>
<keyword evidence="3" id="KW-1185">Reference proteome</keyword>
<organism evidence="2 3">
    <name type="scientific">Sphagnum troendelagicum</name>
    <dbReference type="NCBI Taxonomy" id="128251"/>
    <lineage>
        <taxon>Eukaryota</taxon>
        <taxon>Viridiplantae</taxon>
        <taxon>Streptophyta</taxon>
        <taxon>Embryophyta</taxon>
        <taxon>Bryophyta</taxon>
        <taxon>Sphagnophytina</taxon>
        <taxon>Sphagnopsida</taxon>
        <taxon>Sphagnales</taxon>
        <taxon>Sphagnaceae</taxon>
        <taxon>Sphagnum</taxon>
    </lineage>
</organism>
<evidence type="ECO:0000256" key="1">
    <source>
        <dbReference type="SAM" id="SignalP"/>
    </source>
</evidence>
<dbReference type="PROSITE" id="PS51257">
    <property type="entry name" value="PROKAR_LIPOPROTEIN"/>
    <property type="match status" value="1"/>
</dbReference>
<keyword evidence="1" id="KW-0732">Signal</keyword>
<dbReference type="EMBL" id="OZ019903">
    <property type="protein sequence ID" value="CAK9195804.1"/>
    <property type="molecule type" value="Genomic_DNA"/>
</dbReference>
<sequence length="84" mass="8823">MKTEKLAVIVLLLSSCLLASGNVFVHISTLTVATLVDVHTRIAKANLADGQQVMLADQLGGPGVVGYDFSTVIGQHFNVIFGPT</sequence>
<protein>
    <submittedName>
        <fullName evidence="2">Uncharacterized protein</fullName>
    </submittedName>
</protein>
<feature type="signal peptide" evidence="1">
    <location>
        <begin position="1"/>
        <end position="21"/>
    </location>
</feature>
<name>A0ABP0TG90_9BRYO</name>
<evidence type="ECO:0000313" key="3">
    <source>
        <dbReference type="Proteomes" id="UP001497512"/>
    </source>
</evidence>
<reference evidence="2" key="1">
    <citation type="submission" date="2024-02" db="EMBL/GenBank/DDBJ databases">
        <authorList>
            <consortium name="ELIXIR-Norway"/>
            <consortium name="Elixir Norway"/>
        </authorList>
    </citation>
    <scope>NUCLEOTIDE SEQUENCE</scope>
</reference>